<reference evidence="1" key="1">
    <citation type="submission" date="2023-01" db="EMBL/GenBank/DDBJ databases">
        <authorList>
            <person name="Van Ghelder C."/>
            <person name="Rancurel C."/>
        </authorList>
    </citation>
    <scope>NUCLEOTIDE SEQUENCE</scope>
    <source>
        <strain evidence="1">CNCM I-4278</strain>
    </source>
</reference>
<evidence type="ECO:0000313" key="2">
    <source>
        <dbReference type="Proteomes" id="UP001152607"/>
    </source>
</evidence>
<comment type="caution">
    <text evidence="1">The sequence shown here is derived from an EMBL/GenBank/DDBJ whole genome shotgun (WGS) entry which is preliminary data.</text>
</comment>
<evidence type="ECO:0000313" key="1">
    <source>
        <dbReference type="EMBL" id="CAI6339813.1"/>
    </source>
</evidence>
<proteinExistence type="predicted"/>
<keyword evidence="2" id="KW-1185">Reference proteome</keyword>
<organism evidence="1 2">
    <name type="scientific">Periconia digitata</name>
    <dbReference type="NCBI Taxonomy" id="1303443"/>
    <lineage>
        <taxon>Eukaryota</taxon>
        <taxon>Fungi</taxon>
        <taxon>Dikarya</taxon>
        <taxon>Ascomycota</taxon>
        <taxon>Pezizomycotina</taxon>
        <taxon>Dothideomycetes</taxon>
        <taxon>Pleosporomycetidae</taxon>
        <taxon>Pleosporales</taxon>
        <taxon>Massarineae</taxon>
        <taxon>Periconiaceae</taxon>
        <taxon>Periconia</taxon>
    </lineage>
</organism>
<gene>
    <name evidence="1" type="ORF">PDIGIT_LOCUS12977</name>
</gene>
<dbReference type="AlphaFoldDB" id="A0A9W4XQD7"/>
<protein>
    <submittedName>
        <fullName evidence="1">Uncharacterized protein</fullName>
    </submittedName>
</protein>
<name>A0A9W4XQD7_9PLEO</name>
<sequence length="105" mass="12298">MRKWQFASCHLSYRPSHLQAAGFRPGRITNVLRKGCSAALHRDYKVTSISFGNRLFSSLPWFFRRRLDAVPRTMLRAPLFGHRFISPWRLCALDKGEVEEYMLVL</sequence>
<dbReference type="Proteomes" id="UP001152607">
    <property type="component" value="Unassembled WGS sequence"/>
</dbReference>
<accession>A0A9W4XQD7</accession>
<dbReference type="EMBL" id="CAOQHR010000009">
    <property type="protein sequence ID" value="CAI6339813.1"/>
    <property type="molecule type" value="Genomic_DNA"/>
</dbReference>